<feature type="domain" description="DUF306" evidence="2">
    <location>
        <begin position="66"/>
        <end position="170"/>
    </location>
</feature>
<dbReference type="Pfam" id="PF03724">
    <property type="entry name" value="META"/>
    <property type="match status" value="2"/>
</dbReference>
<dbReference type="PROSITE" id="PS51257">
    <property type="entry name" value="PROKAR_LIPOPROTEIN"/>
    <property type="match status" value="1"/>
</dbReference>
<dbReference type="PANTHER" id="PTHR35535">
    <property type="entry name" value="HEAT SHOCK PROTEIN HSLJ"/>
    <property type="match status" value="1"/>
</dbReference>
<dbReference type="PANTHER" id="PTHR35535:SF2">
    <property type="entry name" value="DUF306 DOMAIN-CONTAINING PROTEIN"/>
    <property type="match status" value="1"/>
</dbReference>
<dbReference type="InterPro" id="IPR038670">
    <property type="entry name" value="HslJ-like_sf"/>
</dbReference>
<sequence>MKRTTRVTCAALAAVGTTLLAAACGTEPGTANDSVTDRGKTSRPAGIADVDWLPQKVTVNGKEYVLPKDAKTVRDARIVFKPDADASRDDGGESGGSVGCNSIGADAEINGDTVRITDLVQTLIGCPDPLGEFEARFVDVFQGTHRAEVAERDGVSTLTLTTPGGDTITFREKKPPALKGTRWSLGGDAHLTLTKNNTVTGSLGCNTFRGRATVKDGTIEFGRLATTRVMCAGPVMKTERELAGILSGKVSYQQEHDSLKITKAPGKSVTARAE</sequence>
<feature type="signal peptide" evidence="1">
    <location>
        <begin position="1"/>
        <end position="22"/>
    </location>
</feature>
<accession>A0A101N404</accession>
<dbReference type="RefSeq" id="WP_031056979.1">
    <property type="nucleotide sequence ID" value="NZ_KQ948148.1"/>
</dbReference>
<dbReference type="InterPro" id="IPR005184">
    <property type="entry name" value="DUF306_Meta_HslJ"/>
</dbReference>
<keyword evidence="1" id="KW-0732">Signal</keyword>
<reference evidence="3 4" key="1">
    <citation type="submission" date="2015-10" db="EMBL/GenBank/DDBJ databases">
        <title>Draft genome sequence of Streptomyces pseudovenezuelae DSM 40212, type strain for the species Streptomyces pseudovenezuelae.</title>
        <authorList>
            <person name="Ruckert C."/>
            <person name="Winkler A."/>
            <person name="Kalinowski J."/>
            <person name="Kampfer P."/>
            <person name="Glaeser S."/>
        </authorList>
    </citation>
    <scope>NUCLEOTIDE SEQUENCE [LARGE SCALE GENOMIC DNA]</scope>
    <source>
        <strain evidence="3 4">DSM 40212</strain>
    </source>
</reference>
<gene>
    <name evidence="3" type="ORF">AQI94_24175</name>
</gene>
<comment type="caution">
    <text evidence="3">The sequence shown here is derived from an EMBL/GenBank/DDBJ whole genome shotgun (WGS) entry which is preliminary data.</text>
</comment>
<dbReference type="EMBL" id="LMWM01000027">
    <property type="protein sequence ID" value="KUM86129.1"/>
    <property type="molecule type" value="Genomic_DNA"/>
</dbReference>
<feature type="chain" id="PRO_5038487334" description="DUF306 domain-containing protein" evidence="1">
    <location>
        <begin position="23"/>
        <end position="274"/>
    </location>
</feature>
<dbReference type="OrthoDB" id="4733425at2"/>
<dbReference type="Gene3D" id="2.40.128.270">
    <property type="match status" value="2"/>
</dbReference>
<evidence type="ECO:0000259" key="2">
    <source>
        <dbReference type="Pfam" id="PF03724"/>
    </source>
</evidence>
<dbReference type="InterPro" id="IPR053147">
    <property type="entry name" value="Hsp_HslJ-like"/>
</dbReference>
<organism evidence="3 4">
    <name type="scientific">Streptomyces pseudovenezuelae</name>
    <dbReference type="NCBI Taxonomy" id="67350"/>
    <lineage>
        <taxon>Bacteria</taxon>
        <taxon>Bacillati</taxon>
        <taxon>Actinomycetota</taxon>
        <taxon>Actinomycetes</taxon>
        <taxon>Kitasatosporales</taxon>
        <taxon>Streptomycetaceae</taxon>
        <taxon>Streptomyces</taxon>
        <taxon>Streptomyces aurantiacus group</taxon>
    </lineage>
</organism>
<evidence type="ECO:0000313" key="3">
    <source>
        <dbReference type="EMBL" id="KUM86129.1"/>
    </source>
</evidence>
<dbReference type="AlphaFoldDB" id="A0A101N404"/>
<feature type="domain" description="DUF306" evidence="2">
    <location>
        <begin position="179"/>
        <end position="269"/>
    </location>
</feature>
<name>A0A101N404_9ACTN</name>
<evidence type="ECO:0000313" key="4">
    <source>
        <dbReference type="Proteomes" id="UP000053039"/>
    </source>
</evidence>
<evidence type="ECO:0000256" key="1">
    <source>
        <dbReference type="SAM" id="SignalP"/>
    </source>
</evidence>
<protein>
    <recommendedName>
        <fullName evidence="2">DUF306 domain-containing protein</fullName>
    </recommendedName>
</protein>
<dbReference type="Proteomes" id="UP000053039">
    <property type="component" value="Unassembled WGS sequence"/>
</dbReference>
<proteinExistence type="predicted"/>